<sequence length="140" mass="14222">MSRAGGGARGPARRRAEGPPRPVIACHRGTCRRIPGRLVAATFAQREAAAAGGDVRRWCALGGARRRGWRGSCPACGSGLLRDGAGGNLSIHAGTPGDAAGLGIAGHIFCAEKGPCHDVPEDLPRAEGRDPKPAAMVGDA</sequence>
<evidence type="ECO:0000313" key="2">
    <source>
        <dbReference type="EMBL" id="PRY93764.1"/>
    </source>
</evidence>
<evidence type="ECO:0000313" key="3">
    <source>
        <dbReference type="Proteomes" id="UP000238801"/>
    </source>
</evidence>
<organism evidence="2 3">
    <name type="scientific">Hasllibacter halocynthiae</name>
    <dbReference type="NCBI Taxonomy" id="595589"/>
    <lineage>
        <taxon>Bacteria</taxon>
        <taxon>Pseudomonadati</taxon>
        <taxon>Pseudomonadota</taxon>
        <taxon>Alphaproteobacteria</taxon>
        <taxon>Rhodobacterales</taxon>
        <taxon>Roseobacteraceae</taxon>
        <taxon>Hasllibacter</taxon>
    </lineage>
</organism>
<dbReference type="Proteomes" id="UP000238801">
    <property type="component" value="Unassembled WGS sequence"/>
</dbReference>
<dbReference type="OrthoDB" id="9807246at2"/>
<proteinExistence type="predicted"/>
<evidence type="ECO:0000256" key="1">
    <source>
        <dbReference type="SAM" id="MobiDB-lite"/>
    </source>
</evidence>
<name>A0A2T0X4H6_9RHOB</name>
<reference evidence="2 3" key="1">
    <citation type="submission" date="2018-03" db="EMBL/GenBank/DDBJ databases">
        <title>Genomic Encyclopedia of Archaeal and Bacterial Type Strains, Phase II (KMG-II): from individual species to whole genera.</title>
        <authorList>
            <person name="Goeker M."/>
        </authorList>
    </citation>
    <scope>NUCLEOTIDE SEQUENCE [LARGE SCALE GENOMIC DNA]</scope>
    <source>
        <strain evidence="2 3">DSM 29318</strain>
    </source>
</reference>
<gene>
    <name evidence="2" type="ORF">BCF33_2648</name>
</gene>
<accession>A0A2T0X4H6</accession>
<feature type="compositionally biased region" description="Basic and acidic residues" evidence="1">
    <location>
        <begin position="121"/>
        <end position="132"/>
    </location>
</feature>
<dbReference type="InterPro" id="IPR011057">
    <property type="entry name" value="Mss4-like_sf"/>
</dbReference>
<keyword evidence="3" id="KW-1185">Reference proteome</keyword>
<comment type="caution">
    <text evidence="2">The sequence shown here is derived from an EMBL/GenBank/DDBJ whole genome shotgun (WGS) entry which is preliminary data.</text>
</comment>
<dbReference type="AlphaFoldDB" id="A0A2T0X4H6"/>
<feature type="region of interest" description="Disordered" evidence="1">
    <location>
        <begin position="1"/>
        <end position="21"/>
    </location>
</feature>
<feature type="region of interest" description="Disordered" evidence="1">
    <location>
        <begin position="121"/>
        <end position="140"/>
    </location>
</feature>
<dbReference type="EMBL" id="PVTT01000002">
    <property type="protein sequence ID" value="PRY93764.1"/>
    <property type="molecule type" value="Genomic_DNA"/>
</dbReference>
<dbReference type="RefSeq" id="WP_106161340.1">
    <property type="nucleotide sequence ID" value="NZ_PVTT01000002.1"/>
</dbReference>
<dbReference type="SUPFAM" id="SSF51316">
    <property type="entry name" value="Mss4-like"/>
    <property type="match status" value="1"/>
</dbReference>
<protein>
    <submittedName>
        <fullName evidence="2">Uncharacterized protein</fullName>
    </submittedName>
</protein>